<reference evidence="3" key="1">
    <citation type="submission" date="2014-08" db="EMBL/GenBank/DDBJ databases">
        <authorList>
            <person name="Sharma Rahul"/>
            <person name="Thines Marco"/>
        </authorList>
    </citation>
    <scope>NUCLEOTIDE SEQUENCE</scope>
</reference>
<feature type="region of interest" description="Disordered" evidence="1">
    <location>
        <begin position="170"/>
        <end position="194"/>
    </location>
</feature>
<accession>A0A0F7SF10</accession>
<dbReference type="Pfam" id="PF19291">
    <property type="entry name" value="TREH_N"/>
    <property type="match status" value="1"/>
</dbReference>
<sequence length="282" mass="30638">MPPMSTNANAVMGIQDHAMIGNLQTAAMISINGSIESMCIPDFDSPSVFARILDAKKGGHFSITPTTPFSTKQAYLPSSNVLATKFLSERGVGQITDLLVPKSSTLPSKSYLPWLIRRVEVIRGKLTFRVEIIRDDSQVAPTEFDKRKIKFTSKNLSLDVRVAVSGENVCKESSDGGTAEPDVDGLNEHKGPGGPDIHWSKLDLSANGHLGEAVYSEFEVYEGEIVDFVLREFPARGFEQSAKNKGNKATKEMAEELGVDLSTLAKGVSKIRSPEDPVITLP</sequence>
<dbReference type="EMBL" id="LN483167">
    <property type="protein sequence ID" value="CDZ97236.1"/>
    <property type="molecule type" value="Genomic_DNA"/>
</dbReference>
<protein>
    <recommendedName>
        <fullName evidence="2">Trehalase-like N-terminal domain-containing protein</fullName>
    </recommendedName>
</protein>
<evidence type="ECO:0000259" key="2">
    <source>
        <dbReference type="Pfam" id="PF19291"/>
    </source>
</evidence>
<evidence type="ECO:0000256" key="1">
    <source>
        <dbReference type="SAM" id="MobiDB-lite"/>
    </source>
</evidence>
<organism evidence="3">
    <name type="scientific">Phaffia rhodozyma</name>
    <name type="common">Yeast</name>
    <name type="synonym">Xanthophyllomyces dendrorhous</name>
    <dbReference type="NCBI Taxonomy" id="264483"/>
    <lineage>
        <taxon>Eukaryota</taxon>
        <taxon>Fungi</taxon>
        <taxon>Dikarya</taxon>
        <taxon>Basidiomycota</taxon>
        <taxon>Agaricomycotina</taxon>
        <taxon>Tremellomycetes</taxon>
        <taxon>Cystofilobasidiales</taxon>
        <taxon>Mrakiaceae</taxon>
        <taxon>Phaffia</taxon>
    </lineage>
</organism>
<evidence type="ECO:0000313" key="3">
    <source>
        <dbReference type="EMBL" id="CDZ97236.1"/>
    </source>
</evidence>
<dbReference type="AlphaFoldDB" id="A0A0F7SF10"/>
<name>A0A0F7SF10_PHARH</name>
<feature type="domain" description="Trehalase-like N-terminal" evidence="2">
    <location>
        <begin position="11"/>
        <end position="88"/>
    </location>
</feature>
<proteinExistence type="predicted"/>
<dbReference type="InterPro" id="IPR045582">
    <property type="entry name" value="Trehalase-like_N"/>
</dbReference>